<dbReference type="Proteomes" id="UP001259832">
    <property type="component" value="Unassembled WGS sequence"/>
</dbReference>
<name>A0AAD9G448_9STRA</name>
<organism evidence="1 2">
    <name type="scientific">Phytophthora citrophthora</name>
    <dbReference type="NCBI Taxonomy" id="4793"/>
    <lineage>
        <taxon>Eukaryota</taxon>
        <taxon>Sar</taxon>
        <taxon>Stramenopiles</taxon>
        <taxon>Oomycota</taxon>
        <taxon>Peronosporomycetes</taxon>
        <taxon>Peronosporales</taxon>
        <taxon>Peronosporaceae</taxon>
        <taxon>Phytophthora</taxon>
    </lineage>
</organism>
<sequence>MQAKAKAGLSRRKLQRFLALRGTYQAAPSPAPAAAVTACSIAAIAPVGFNASELEKLRRGGCRV</sequence>
<evidence type="ECO:0000313" key="1">
    <source>
        <dbReference type="EMBL" id="KAK1931744.1"/>
    </source>
</evidence>
<keyword evidence="2" id="KW-1185">Reference proteome</keyword>
<dbReference type="AlphaFoldDB" id="A0AAD9G448"/>
<dbReference type="EMBL" id="JASMQC010000032">
    <property type="protein sequence ID" value="KAK1931744.1"/>
    <property type="molecule type" value="Genomic_DNA"/>
</dbReference>
<proteinExistence type="predicted"/>
<reference evidence="1" key="1">
    <citation type="submission" date="2023-08" db="EMBL/GenBank/DDBJ databases">
        <title>Reference Genome Resource for the Citrus Pathogen Phytophthora citrophthora.</title>
        <authorList>
            <person name="Moller H."/>
            <person name="Coetzee B."/>
            <person name="Rose L.J."/>
            <person name="Van Niekerk J.M."/>
        </authorList>
    </citation>
    <scope>NUCLEOTIDE SEQUENCE</scope>
    <source>
        <strain evidence="1">STE-U-9442</strain>
    </source>
</reference>
<protein>
    <submittedName>
        <fullName evidence="1">Uncharacterized protein</fullName>
    </submittedName>
</protein>
<accession>A0AAD9G448</accession>
<comment type="caution">
    <text evidence="1">The sequence shown here is derived from an EMBL/GenBank/DDBJ whole genome shotgun (WGS) entry which is preliminary data.</text>
</comment>
<evidence type="ECO:0000313" key="2">
    <source>
        <dbReference type="Proteomes" id="UP001259832"/>
    </source>
</evidence>
<gene>
    <name evidence="1" type="ORF">P3T76_012676</name>
</gene>